<organism evidence="2 3">
    <name type="scientific">Desulfotignum phosphitoxidans DSM 13687</name>
    <dbReference type="NCBI Taxonomy" id="1286635"/>
    <lineage>
        <taxon>Bacteria</taxon>
        <taxon>Pseudomonadati</taxon>
        <taxon>Thermodesulfobacteriota</taxon>
        <taxon>Desulfobacteria</taxon>
        <taxon>Desulfobacterales</taxon>
        <taxon>Desulfobacteraceae</taxon>
        <taxon>Desulfotignum</taxon>
    </lineage>
</organism>
<keyword evidence="1" id="KW-1133">Transmembrane helix</keyword>
<sequence length="1027" mass="111774">MNLPEFSVHRPVFITMVFLMVLVIGSISLSRLQIDMLPEIEMPTLSIRTEFEGASPEIMERQVTQIIEEIAATVPGVEEIASDSSEGRSNVRIRFAWGTDIDIAALDVRSVVEDEINELPEEVDRPSIRKFDIGSFPVVLLGISSRLDPVDLTQLIEDEIRYRFSRIPGVAQVDIWGGYDREIRIELDPDRIMALGLPLDQIIQAVTQANQDQPTGKLEQGRYEIQLRAPAQFTHLDQIRNTVVAHQDGAAVTLGQIAQVKDTYEKLTRIIRVNGEPGIRVAIRKQSQANTVDVARGVLKEIDVINAAMPQVNIIPVINQGNFIQRSIANVARSVLYGGGLAVLILLFFLRTVRSTVVISLAIPISMLATFALMFFFNFTLNLMTLGGLALGVGMMVDNSIVVLENIFRHRDEHNKPPDIASKQGAMEVAPAILASTITTLVIFLPLIFVRGVSGILFTEMAYVIIFSLTCSLLVALSLVPMLTSRLLGIKKRKNTGSVISFFFSLSESFFVQLTHRYSYVLSKALDHRGVTLLIAAAALGGALMLVPKIGTEFLPPSDEGEVRISGEMEVGTRLDLVDRQSRQVEAIAFPAVPEMISSVVSVGASGYRPGSSAKTEIRMALTPAAQRTRSNVAIAHDLRQRLSGQIPGIEIRTRAPQGQFIMERILGGDDGLNVEVRGFDLDILETLAARAAEQVVQVPGITDVLLSREAGIPQREIEVDRDKAADLGLSVKDITDIISTAVAGSRAGEFQTQGDSYRIFVQLRDVENRTLDEILDLTLTTASGRQVAIRNLVSVHSGRGPLLIDRKDQQRIITVSANVSGRDLGSVAADVADRLSEIPRPAGYDLIVAGDFEEQQKAFRELIISLILALVLVYMVLACQYESLINPLVVMFSVPMAAVGVLVTLYLTHTTLNVQSYIGCIMLGGIVVNNAILLVDQSSRLTSEGTTVKAAVMEAGRRRLRPILMTSLTTILGLIPLALGIGEGADAQAPLARSVVGGLTGATVITLVLIPVIYSLFHPDSKKAGS</sequence>
<dbReference type="Proteomes" id="UP000014216">
    <property type="component" value="Unassembled WGS sequence"/>
</dbReference>
<evidence type="ECO:0000313" key="3">
    <source>
        <dbReference type="Proteomes" id="UP000014216"/>
    </source>
</evidence>
<feature type="transmembrane region" description="Helical" evidence="1">
    <location>
        <begin position="863"/>
        <end position="882"/>
    </location>
</feature>
<dbReference type="InterPro" id="IPR001036">
    <property type="entry name" value="Acrflvin-R"/>
</dbReference>
<dbReference type="GO" id="GO:0042910">
    <property type="term" value="F:xenobiotic transmembrane transporter activity"/>
    <property type="evidence" value="ECO:0007669"/>
    <property type="project" value="TreeGrafter"/>
</dbReference>
<dbReference type="GO" id="GO:0005886">
    <property type="term" value="C:plasma membrane"/>
    <property type="evidence" value="ECO:0007669"/>
    <property type="project" value="TreeGrafter"/>
</dbReference>
<dbReference type="Gene3D" id="3.30.2090.10">
    <property type="entry name" value="Multidrug efflux transporter AcrB TolC docking domain, DN and DC subdomains"/>
    <property type="match status" value="2"/>
</dbReference>
<feature type="transmembrane region" description="Helical" evidence="1">
    <location>
        <begin position="995"/>
        <end position="1018"/>
    </location>
</feature>
<feature type="transmembrane region" description="Helical" evidence="1">
    <location>
        <begin position="331"/>
        <end position="350"/>
    </location>
</feature>
<dbReference type="Pfam" id="PF00873">
    <property type="entry name" value="ACR_tran"/>
    <property type="match status" value="1"/>
</dbReference>
<gene>
    <name evidence="2" type="primary">czcA</name>
    <name evidence="2" type="ORF">Dpo_10c00530</name>
</gene>
<dbReference type="SUPFAM" id="SSF82693">
    <property type="entry name" value="Multidrug efflux transporter AcrB pore domain, PN1, PN2, PC1 and PC2 subdomains"/>
    <property type="match status" value="3"/>
</dbReference>
<keyword evidence="1" id="KW-0812">Transmembrane</keyword>
<feature type="transmembrane region" description="Helical" evidence="1">
    <location>
        <begin position="530"/>
        <end position="547"/>
    </location>
</feature>
<dbReference type="Gene3D" id="1.20.1640.10">
    <property type="entry name" value="Multidrug efflux transporter AcrB transmembrane domain"/>
    <property type="match status" value="2"/>
</dbReference>
<dbReference type="SUPFAM" id="SSF82714">
    <property type="entry name" value="Multidrug efflux transporter AcrB TolC docking domain, DN and DC subdomains"/>
    <property type="match status" value="2"/>
</dbReference>
<dbReference type="EMBL" id="APJX01000010">
    <property type="protein sequence ID" value="EMS78060.1"/>
    <property type="molecule type" value="Genomic_DNA"/>
</dbReference>
<evidence type="ECO:0000313" key="2">
    <source>
        <dbReference type="EMBL" id="EMS78060.1"/>
    </source>
</evidence>
<dbReference type="Gene3D" id="3.30.70.1440">
    <property type="entry name" value="Multidrug efflux transporter AcrB pore domain"/>
    <property type="match status" value="1"/>
</dbReference>
<feature type="transmembrane region" description="Helical" evidence="1">
    <location>
        <begin position="461"/>
        <end position="484"/>
    </location>
</feature>
<reference evidence="2 3" key="1">
    <citation type="journal article" date="2013" name="Genome Announc.">
        <title>Draft Genome Sequence of Desulfotignum phosphitoxidans DSM 13687 Strain FiPS-3.</title>
        <authorList>
            <person name="Poehlein A."/>
            <person name="Daniel R."/>
            <person name="Simeonova D.D."/>
        </authorList>
    </citation>
    <scope>NUCLEOTIDE SEQUENCE [LARGE SCALE GENOMIC DNA]</scope>
    <source>
        <strain evidence="2 3">DSM 13687</strain>
    </source>
</reference>
<feature type="transmembrane region" description="Helical" evidence="1">
    <location>
        <begin position="964"/>
        <end position="983"/>
    </location>
</feature>
<keyword evidence="1" id="KW-0472">Membrane</keyword>
<dbReference type="InterPro" id="IPR027463">
    <property type="entry name" value="AcrB_DN_DC_subdom"/>
</dbReference>
<accession>S0FTP5</accession>
<feature type="transmembrane region" description="Helical" evidence="1">
    <location>
        <begin position="915"/>
        <end position="936"/>
    </location>
</feature>
<keyword evidence="3" id="KW-1185">Reference proteome</keyword>
<dbReference type="Gene3D" id="3.30.70.1320">
    <property type="entry name" value="Multidrug efflux transporter AcrB pore domain like"/>
    <property type="match status" value="1"/>
</dbReference>
<feature type="transmembrane region" description="Helical" evidence="1">
    <location>
        <begin position="357"/>
        <end position="377"/>
    </location>
</feature>
<proteinExistence type="predicted"/>
<dbReference type="SUPFAM" id="SSF82866">
    <property type="entry name" value="Multidrug efflux transporter AcrB transmembrane domain"/>
    <property type="match status" value="2"/>
</dbReference>
<dbReference type="PANTHER" id="PTHR32063:SF0">
    <property type="entry name" value="SWARMING MOTILITY PROTEIN SWRC"/>
    <property type="match status" value="1"/>
</dbReference>
<feature type="transmembrane region" description="Helical" evidence="1">
    <location>
        <begin position="383"/>
        <end position="408"/>
    </location>
</feature>
<protein>
    <submittedName>
        <fullName evidence="2">Heavy metal efflux pump, CzcA family</fullName>
    </submittedName>
</protein>
<dbReference type="PATRIC" id="fig|1286635.3.peg.3893"/>
<dbReference type="OrthoDB" id="9807612at2"/>
<feature type="transmembrane region" description="Helical" evidence="1">
    <location>
        <begin position="889"/>
        <end position="909"/>
    </location>
</feature>
<dbReference type="PRINTS" id="PR00702">
    <property type="entry name" value="ACRIFLAVINRP"/>
</dbReference>
<comment type="caution">
    <text evidence="2">The sequence shown here is derived from an EMBL/GenBank/DDBJ whole genome shotgun (WGS) entry which is preliminary data.</text>
</comment>
<feature type="transmembrane region" description="Helical" evidence="1">
    <location>
        <begin position="429"/>
        <end position="449"/>
    </location>
</feature>
<evidence type="ECO:0000256" key="1">
    <source>
        <dbReference type="SAM" id="Phobius"/>
    </source>
</evidence>
<dbReference type="Gene3D" id="3.30.70.1430">
    <property type="entry name" value="Multidrug efflux transporter AcrB pore domain"/>
    <property type="match status" value="2"/>
</dbReference>
<dbReference type="RefSeq" id="WP_006967862.1">
    <property type="nucleotide sequence ID" value="NZ_APJX01000010.1"/>
</dbReference>
<name>S0FTP5_9BACT</name>
<dbReference type="AlphaFoldDB" id="S0FTP5"/>
<feature type="transmembrane region" description="Helical" evidence="1">
    <location>
        <begin position="12"/>
        <end position="32"/>
    </location>
</feature>
<dbReference type="PANTHER" id="PTHR32063">
    <property type="match status" value="1"/>
</dbReference>